<accession>A0AAN7XIY3</accession>
<comment type="caution">
    <text evidence="1">The sequence shown here is derived from an EMBL/GenBank/DDBJ whole genome shotgun (WGS) entry which is preliminary data.</text>
</comment>
<proteinExistence type="predicted"/>
<reference evidence="1 2" key="2">
    <citation type="journal article" date="2023" name="Mol. Biol. Evol.">
        <title>Genomics of Secondarily Temperate Adaptation in the Only Non-Antarctic Icefish.</title>
        <authorList>
            <person name="Rivera-Colon A.G."/>
            <person name="Rayamajhi N."/>
            <person name="Minhas B.F."/>
            <person name="Madrigal G."/>
            <person name="Bilyk K.T."/>
            <person name="Yoon V."/>
            <person name="Hune M."/>
            <person name="Gregory S."/>
            <person name="Cheng C.H.C."/>
            <person name="Catchen J.M."/>
        </authorList>
    </citation>
    <scope>NUCLEOTIDE SEQUENCE [LARGE SCALE GENOMIC DNA]</scope>
    <source>
        <strain evidence="1">JMC-PN-2008</strain>
    </source>
</reference>
<evidence type="ECO:0000313" key="1">
    <source>
        <dbReference type="EMBL" id="KAK5861977.1"/>
    </source>
</evidence>
<gene>
    <name evidence="1" type="ORF">PBY51_017412</name>
</gene>
<dbReference type="Proteomes" id="UP001346869">
    <property type="component" value="Unassembled WGS sequence"/>
</dbReference>
<evidence type="ECO:0000313" key="2">
    <source>
        <dbReference type="Proteomes" id="UP001346869"/>
    </source>
</evidence>
<dbReference type="AlphaFoldDB" id="A0AAN7XIY3"/>
<protein>
    <submittedName>
        <fullName evidence="1">Uncharacterized protein</fullName>
    </submittedName>
</protein>
<name>A0AAN7XIY3_ELEMC</name>
<dbReference type="EMBL" id="JAUZQC010000012">
    <property type="protein sequence ID" value="KAK5861977.1"/>
    <property type="molecule type" value="Genomic_DNA"/>
</dbReference>
<organism evidence="1 2">
    <name type="scientific">Eleginops maclovinus</name>
    <name type="common">Patagonian blennie</name>
    <name type="synonym">Eleginus maclovinus</name>
    <dbReference type="NCBI Taxonomy" id="56733"/>
    <lineage>
        <taxon>Eukaryota</taxon>
        <taxon>Metazoa</taxon>
        <taxon>Chordata</taxon>
        <taxon>Craniata</taxon>
        <taxon>Vertebrata</taxon>
        <taxon>Euteleostomi</taxon>
        <taxon>Actinopterygii</taxon>
        <taxon>Neopterygii</taxon>
        <taxon>Teleostei</taxon>
        <taxon>Neoteleostei</taxon>
        <taxon>Acanthomorphata</taxon>
        <taxon>Eupercaria</taxon>
        <taxon>Perciformes</taxon>
        <taxon>Notothenioidei</taxon>
        <taxon>Eleginopidae</taxon>
        <taxon>Eleginops</taxon>
    </lineage>
</organism>
<keyword evidence="2" id="KW-1185">Reference proteome</keyword>
<reference evidence="1 2" key="1">
    <citation type="journal article" date="2023" name="Genes (Basel)">
        <title>Chromosome-Level Genome Assembly and Circadian Gene Repertoire of the Patagonia Blennie Eleginops maclovinus-The Closest Ancestral Proxy of Antarctic Cryonotothenioids.</title>
        <authorList>
            <person name="Cheng C.C."/>
            <person name="Rivera-Colon A.G."/>
            <person name="Minhas B.F."/>
            <person name="Wilson L."/>
            <person name="Rayamajhi N."/>
            <person name="Vargas-Chacoff L."/>
            <person name="Catchen J.M."/>
        </authorList>
    </citation>
    <scope>NUCLEOTIDE SEQUENCE [LARGE SCALE GENOMIC DNA]</scope>
    <source>
        <strain evidence="1">JMC-PN-2008</strain>
    </source>
</reference>
<sequence>MAKKKFQIFWGGEGLAFFCSAGESCLNGEQEHNRRTRNHSDVDCRTQRSAGWEHTGRRRVVISQTVSLSGSTVSTCRVNGQTSQLFPLAPTPLRVWGVLVVAGGGVHREGRRLYAERRGLEV</sequence>